<dbReference type="EMBL" id="JAIMBW010000001">
    <property type="protein sequence ID" value="MBY4891243.1"/>
    <property type="molecule type" value="Genomic_DNA"/>
</dbReference>
<reference evidence="3 4" key="1">
    <citation type="submission" date="2021-07" db="EMBL/GenBank/DDBJ databases">
        <title>Karlodiniumbacter phycospheric gen. nov., sp. nov., a phycosphere bacterium isolated from karlodinium veneficum.</title>
        <authorList>
            <person name="Peng Y."/>
            <person name="Jiang L."/>
            <person name="Lee J."/>
        </authorList>
    </citation>
    <scope>NUCLEOTIDE SEQUENCE</scope>
    <source>
        <strain evidence="3 4">N5</strain>
    </source>
</reference>
<feature type="domain" description="Rhodanese" evidence="1">
    <location>
        <begin position="23"/>
        <end position="107"/>
    </location>
</feature>
<accession>A0A975YG39</accession>
<name>A0A975YG39_9RHOB</name>
<dbReference type="RefSeq" id="WP_257891128.1">
    <property type="nucleotide sequence ID" value="NZ_JAIMBW010000001.1"/>
</dbReference>
<dbReference type="SUPFAM" id="SSF52821">
    <property type="entry name" value="Rhodanese/Cell cycle control phosphatase"/>
    <property type="match status" value="1"/>
</dbReference>
<evidence type="ECO:0000313" key="2">
    <source>
        <dbReference type="EMBL" id="MBY4891243.1"/>
    </source>
</evidence>
<evidence type="ECO:0000313" key="4">
    <source>
        <dbReference type="Proteomes" id="UP000693972"/>
    </source>
</evidence>
<dbReference type="Gene3D" id="3.40.250.10">
    <property type="entry name" value="Rhodanese-like domain"/>
    <property type="match status" value="1"/>
</dbReference>
<dbReference type="EMBL" id="CP078073">
    <property type="protein sequence ID" value="QXL88043.1"/>
    <property type="molecule type" value="Genomic_DNA"/>
</dbReference>
<dbReference type="Proteomes" id="UP000693972">
    <property type="component" value="Unassembled WGS sequence"/>
</dbReference>
<dbReference type="SMART" id="SM00450">
    <property type="entry name" value="RHOD"/>
    <property type="match status" value="1"/>
</dbReference>
<proteinExistence type="predicted"/>
<organism evidence="3">
    <name type="scientific">Gymnodinialimonas phycosphaerae</name>
    <dbReference type="NCBI Taxonomy" id="2841589"/>
    <lineage>
        <taxon>Bacteria</taxon>
        <taxon>Pseudomonadati</taxon>
        <taxon>Pseudomonadota</taxon>
        <taxon>Alphaproteobacteria</taxon>
        <taxon>Rhodobacterales</taxon>
        <taxon>Paracoccaceae</taxon>
        <taxon>Gymnodinialimonas</taxon>
    </lineage>
</organism>
<evidence type="ECO:0000259" key="1">
    <source>
        <dbReference type="PROSITE" id="PS50206"/>
    </source>
</evidence>
<evidence type="ECO:0000313" key="3">
    <source>
        <dbReference type="EMBL" id="QXL88043.1"/>
    </source>
</evidence>
<sequence length="277" mass="30112">MASYNEISTPTLARLIGTPDCPVLLDVRLDDDVDDDPRLIPGAVRHPFADVVDLVPALAGRSVVVYCQKGLKISQGAAALLRAAGIRAEVLEGGHVAWRDAGLPMVPLEKLPPRDPQGRTRWVTRHRPKIDRIACPWLIRRFIDPDAQFLFVAPSQVTNVAERFSATPFDITDTFWSHRGGACTFDTMIAELGLSSPALERLATIVRGADTNAHDLAPEAAGLLAASLGLSRMFRDDLEQLEAGMTLYDAFFRWARDAVDGGHDWPGTPGSRIGKGA</sequence>
<dbReference type="PROSITE" id="PS50206">
    <property type="entry name" value="RHODANESE_3"/>
    <property type="match status" value="1"/>
</dbReference>
<keyword evidence="4" id="KW-1185">Reference proteome</keyword>
<dbReference type="InterPro" id="IPR018634">
    <property type="entry name" value="ChrB_C"/>
</dbReference>
<dbReference type="Pfam" id="PF00581">
    <property type="entry name" value="Rhodanese"/>
    <property type="match status" value="1"/>
</dbReference>
<dbReference type="Pfam" id="PF09828">
    <property type="entry name" value="ChrB_C"/>
    <property type="match status" value="1"/>
</dbReference>
<dbReference type="InterPro" id="IPR001763">
    <property type="entry name" value="Rhodanese-like_dom"/>
</dbReference>
<protein>
    <submittedName>
        <fullName evidence="3">Sulfurtransferase/chromate resistance protein</fullName>
    </submittedName>
</protein>
<dbReference type="InterPro" id="IPR036873">
    <property type="entry name" value="Rhodanese-like_dom_sf"/>
</dbReference>
<dbReference type="AlphaFoldDB" id="A0A975YG39"/>
<gene>
    <name evidence="2" type="ORF">KUL25_00520</name>
    <name evidence="3" type="ORF">KUL25_00525</name>
</gene>